<gene>
    <name evidence="2" type="primary">metXA</name>
    <name evidence="4" type="ORF">J2S67_000415</name>
</gene>
<comment type="subunit">
    <text evidence="2">Homodimer.</text>
</comment>
<dbReference type="EMBL" id="JAVDXX010000001">
    <property type="protein sequence ID" value="MDR7293147.1"/>
    <property type="molecule type" value="Genomic_DNA"/>
</dbReference>
<feature type="binding site" evidence="2">
    <location>
        <position position="379"/>
    </location>
    <ligand>
        <name>substrate</name>
    </ligand>
</feature>
<evidence type="ECO:0000313" key="5">
    <source>
        <dbReference type="Proteomes" id="UP001180715"/>
    </source>
</evidence>
<dbReference type="HAMAP" id="MF_00296">
    <property type="entry name" value="MetX_acyltransf"/>
    <property type="match status" value="1"/>
</dbReference>
<dbReference type="InterPro" id="IPR000073">
    <property type="entry name" value="AB_hydrolase_1"/>
</dbReference>
<evidence type="ECO:0000259" key="3">
    <source>
        <dbReference type="Pfam" id="PF00561"/>
    </source>
</evidence>
<dbReference type="Gene3D" id="3.40.50.1820">
    <property type="entry name" value="alpha/beta hydrolase"/>
    <property type="match status" value="1"/>
</dbReference>
<name>A0ABU1YXS8_9MICC</name>
<dbReference type="PANTHER" id="PTHR32268:SF11">
    <property type="entry name" value="HOMOSERINE O-ACETYLTRANSFERASE"/>
    <property type="match status" value="1"/>
</dbReference>
<evidence type="ECO:0000313" key="4">
    <source>
        <dbReference type="EMBL" id="MDR7293147.1"/>
    </source>
</evidence>
<accession>A0ABU1YXS8</accession>
<feature type="domain" description="AB hydrolase-1" evidence="3">
    <location>
        <begin position="113"/>
        <end position="365"/>
    </location>
</feature>
<comment type="caution">
    <text evidence="4">The sequence shown here is derived from an EMBL/GenBank/DDBJ whole genome shotgun (WGS) entry which is preliminary data.</text>
</comment>
<evidence type="ECO:0000256" key="2">
    <source>
        <dbReference type="HAMAP-Rule" id="MF_00296"/>
    </source>
</evidence>
<protein>
    <recommendedName>
        <fullName evidence="2">Homoserine O-acetyltransferase</fullName>
        <shortName evidence="2">HAT</shortName>
        <ecNumber evidence="2">2.3.1.31</ecNumber>
    </recommendedName>
    <alternativeName>
        <fullName evidence="2">Homoserine transacetylase</fullName>
        <shortName evidence="2">HTA</shortName>
    </alternativeName>
</protein>
<dbReference type="NCBIfam" id="TIGR01392">
    <property type="entry name" value="homoserO_Ac_trn"/>
    <property type="match status" value="1"/>
</dbReference>
<keyword evidence="2" id="KW-0486">Methionine biosynthesis</keyword>
<dbReference type="InterPro" id="IPR008220">
    <property type="entry name" value="HAT_MetX-like"/>
</dbReference>
<keyword evidence="2 4" id="KW-0012">Acyltransferase</keyword>
<dbReference type="EC" id="2.3.1.31" evidence="2"/>
<organism evidence="4 5">
    <name type="scientific">Pseudoglutamicibacter albus</name>
    <dbReference type="NCBI Taxonomy" id="98671"/>
    <lineage>
        <taxon>Bacteria</taxon>
        <taxon>Bacillati</taxon>
        <taxon>Actinomycetota</taxon>
        <taxon>Actinomycetes</taxon>
        <taxon>Micrococcales</taxon>
        <taxon>Micrococcaceae</taxon>
        <taxon>Pseudoglutamicibacter</taxon>
    </lineage>
</organism>
<dbReference type="Proteomes" id="UP001180715">
    <property type="component" value="Unassembled WGS sequence"/>
</dbReference>
<feature type="active site" evidence="2">
    <location>
        <position position="378"/>
    </location>
</feature>
<proteinExistence type="inferred from homology"/>
<sequence>MTLDVREHSQHNAPESDVKILPLGPLDLETGGHLPQTHIAYEVFGELNAERSNAVLVLHALTGDTHAADGTPAKDAPAKDAPANDAAVTDADAPQPGWWREVVGPGKPVDTTTYCAVVPAALGGCSGTIGPASLAEDGQPYGSRFPFVTIRDMVELELRLMHALNIEAWHAVVGGSMGGARALEWAVSYPQHVTKCAVIAATAESSAEQIAFAQIQTEAIRLDPQFHGGDYYSHGNGAGPQRGLGIARRLAHVSYRSAAELDHRFGRSPQGSELPLGSAGRDERGRYAVESYLDHQAHKLVNRFDANAYLTLTEALMSHDVGRGRGGVEAALAEVVGVEFFIAAVDTDRLYYPQESQRIADALPGDVPVHMVSTPVGHDGFLTDGHQLDAPFRAFLGPVPPSA</sequence>
<dbReference type="SUPFAM" id="SSF53474">
    <property type="entry name" value="alpha/beta-Hydrolases"/>
    <property type="match status" value="1"/>
</dbReference>
<keyword evidence="1 2" id="KW-0808">Transferase</keyword>
<feature type="active site" evidence="2">
    <location>
        <position position="348"/>
    </location>
</feature>
<dbReference type="PANTHER" id="PTHR32268">
    <property type="entry name" value="HOMOSERINE O-ACETYLTRANSFERASE"/>
    <property type="match status" value="1"/>
</dbReference>
<comment type="pathway">
    <text evidence="2">Amino-acid biosynthesis; L-methionine biosynthesis via de novo pathway; O-acetyl-L-homoserine from L-homoserine: step 1/1.</text>
</comment>
<evidence type="ECO:0000256" key="1">
    <source>
        <dbReference type="ARBA" id="ARBA00022679"/>
    </source>
</evidence>
<dbReference type="Pfam" id="PF00561">
    <property type="entry name" value="Abhydrolase_1"/>
    <property type="match status" value="1"/>
</dbReference>
<dbReference type="GO" id="GO:0004414">
    <property type="term" value="F:homoserine O-acetyltransferase activity"/>
    <property type="evidence" value="ECO:0007669"/>
    <property type="project" value="UniProtKB-EC"/>
</dbReference>
<comment type="similarity">
    <text evidence="2">Belongs to the AB hydrolase superfamily. MetX family.</text>
</comment>
<dbReference type="PIRSF" id="PIRSF000443">
    <property type="entry name" value="Homoser_Ac_trans"/>
    <property type="match status" value="1"/>
</dbReference>
<feature type="active site" description="Nucleophile" evidence="2">
    <location>
        <position position="176"/>
    </location>
</feature>
<comment type="subcellular location">
    <subcellularLocation>
        <location evidence="2">Cytoplasm</location>
    </subcellularLocation>
</comment>
<reference evidence="4" key="1">
    <citation type="submission" date="2023-07" db="EMBL/GenBank/DDBJ databases">
        <title>Sequencing the genomes of 1000 actinobacteria strains.</title>
        <authorList>
            <person name="Klenk H.-P."/>
        </authorList>
    </citation>
    <scope>NUCLEOTIDE SEQUENCE</scope>
    <source>
        <strain evidence="4">DSM 13068</strain>
    </source>
</reference>
<keyword evidence="2" id="KW-0028">Amino-acid biosynthesis</keyword>
<feature type="binding site" evidence="2">
    <location>
        <position position="248"/>
    </location>
    <ligand>
        <name>substrate</name>
    </ligand>
</feature>
<keyword evidence="2" id="KW-0963">Cytoplasm</keyword>
<keyword evidence="5" id="KW-1185">Reference proteome</keyword>
<dbReference type="RefSeq" id="WP_310245827.1">
    <property type="nucleotide sequence ID" value="NZ_JAVDXX010000001.1"/>
</dbReference>
<comment type="function">
    <text evidence="2">Transfers an acetyl group from acetyl-CoA to L-homoserine, forming acetyl-L-homoserine.</text>
</comment>
<dbReference type="InterPro" id="IPR029058">
    <property type="entry name" value="AB_hydrolase_fold"/>
</dbReference>
<dbReference type="Gene3D" id="1.10.1740.110">
    <property type="match status" value="1"/>
</dbReference>
<comment type="catalytic activity">
    <reaction evidence="2">
        <text>L-homoserine + acetyl-CoA = O-acetyl-L-homoserine + CoA</text>
        <dbReference type="Rhea" id="RHEA:13701"/>
        <dbReference type="ChEBI" id="CHEBI:57287"/>
        <dbReference type="ChEBI" id="CHEBI:57288"/>
        <dbReference type="ChEBI" id="CHEBI:57476"/>
        <dbReference type="ChEBI" id="CHEBI:57716"/>
        <dbReference type="EC" id="2.3.1.31"/>
    </reaction>
</comment>
<comment type="caution">
    <text evidence="2">Lacks conserved residue(s) required for the propagation of feature annotation.</text>
</comment>
<dbReference type="NCBIfam" id="NF001209">
    <property type="entry name" value="PRK00175.1"/>
    <property type="match status" value="1"/>
</dbReference>